<dbReference type="EMBL" id="JADKCH010000004">
    <property type="protein sequence ID" value="MBK8572268.1"/>
    <property type="molecule type" value="Genomic_DNA"/>
</dbReference>
<organism evidence="3 4">
    <name type="scientific">Candidatus Geothrix odensensis</name>
    <dbReference type="NCBI Taxonomy" id="2954440"/>
    <lineage>
        <taxon>Bacteria</taxon>
        <taxon>Pseudomonadati</taxon>
        <taxon>Acidobacteriota</taxon>
        <taxon>Holophagae</taxon>
        <taxon>Holophagales</taxon>
        <taxon>Holophagaceae</taxon>
        <taxon>Geothrix</taxon>
    </lineage>
</organism>
<dbReference type="Pfam" id="PF02911">
    <property type="entry name" value="Formyl_trans_C"/>
    <property type="match status" value="1"/>
</dbReference>
<feature type="domain" description="Formyl transferase C-terminal" evidence="2">
    <location>
        <begin position="205"/>
        <end position="293"/>
    </location>
</feature>
<dbReference type="SUPFAM" id="SSF50486">
    <property type="entry name" value="FMT C-terminal domain-like"/>
    <property type="match status" value="1"/>
</dbReference>
<evidence type="ECO:0000313" key="3">
    <source>
        <dbReference type="EMBL" id="MBK8572268.1"/>
    </source>
</evidence>
<dbReference type="Gene3D" id="3.40.50.12230">
    <property type="match status" value="1"/>
</dbReference>
<name>A0A936K5C1_9BACT</name>
<dbReference type="SUPFAM" id="SSF53328">
    <property type="entry name" value="Formyltransferase"/>
    <property type="match status" value="1"/>
</dbReference>
<accession>A0A936K5C1</accession>
<dbReference type="InterPro" id="IPR011034">
    <property type="entry name" value="Formyl_transferase-like_C_sf"/>
</dbReference>
<evidence type="ECO:0000313" key="4">
    <source>
        <dbReference type="Proteomes" id="UP000709959"/>
    </source>
</evidence>
<dbReference type="PANTHER" id="PTHR11138">
    <property type="entry name" value="METHIONYL-TRNA FORMYLTRANSFERASE"/>
    <property type="match status" value="1"/>
</dbReference>
<feature type="domain" description="Formyl transferase N-terminal" evidence="1">
    <location>
        <begin position="46"/>
        <end position="175"/>
    </location>
</feature>
<dbReference type="Pfam" id="PF00551">
    <property type="entry name" value="Formyl_trans_N"/>
    <property type="match status" value="1"/>
</dbReference>
<dbReference type="InterPro" id="IPR005793">
    <property type="entry name" value="Formyl_trans_C"/>
</dbReference>
<evidence type="ECO:0000259" key="2">
    <source>
        <dbReference type="Pfam" id="PF02911"/>
    </source>
</evidence>
<dbReference type="GO" id="GO:0004479">
    <property type="term" value="F:methionyl-tRNA formyltransferase activity"/>
    <property type="evidence" value="ECO:0007669"/>
    <property type="project" value="TreeGrafter"/>
</dbReference>
<proteinExistence type="predicted"/>
<dbReference type="InterPro" id="IPR036477">
    <property type="entry name" value="Formyl_transf_N_sf"/>
</dbReference>
<comment type="caution">
    <text evidence="3">The sequence shown here is derived from an EMBL/GenBank/DDBJ whole genome shotgun (WGS) entry which is preliminary data.</text>
</comment>
<evidence type="ECO:0000259" key="1">
    <source>
        <dbReference type="Pfam" id="PF00551"/>
    </source>
</evidence>
<gene>
    <name evidence="3" type="ORF">IPN91_06380</name>
</gene>
<protein>
    <submittedName>
        <fullName evidence="3">Formyltransferase</fullName>
    </submittedName>
</protein>
<dbReference type="InterPro" id="IPR002376">
    <property type="entry name" value="Formyl_transf_N"/>
</dbReference>
<dbReference type="AlphaFoldDB" id="A0A936K5C1"/>
<dbReference type="Proteomes" id="UP000709959">
    <property type="component" value="Unassembled WGS sequence"/>
</dbReference>
<sequence>MSKPTAVVCAYSSVGTAALEGLLEAGVDVRALYTYAQGPDDLWFTPPAVVAAAQGIPVTMAPAFNDDGVYDAIRALRPDFLFSFYFREMIQARFLELPRLGAYNLHGSLLPKYRGRAPINWVLVKGERETGVTLHAMTPKPDDGHIMAQARLPIAWDETALSLTDKAAAAGRDLVRDAIPGLVDGSCPRIDQKTLGPSSYFGGRKPADSRLDFAMTSAEAFNQIRAVADPWPNAFLETPLGTVKVAWALPTAVSCPPGRFRLTGEGTLLGFSDGALRLHTLKVRGLRVERPSEQANAMRELGLPEA</sequence>
<dbReference type="PANTHER" id="PTHR11138:SF5">
    <property type="entry name" value="METHIONYL-TRNA FORMYLTRANSFERASE, MITOCHONDRIAL"/>
    <property type="match status" value="1"/>
</dbReference>
<reference evidence="3 4" key="1">
    <citation type="submission" date="2020-10" db="EMBL/GenBank/DDBJ databases">
        <title>Connecting structure to function with the recovery of over 1000 high-quality activated sludge metagenome-assembled genomes encoding full-length rRNA genes using long-read sequencing.</title>
        <authorList>
            <person name="Singleton C.M."/>
            <person name="Petriglieri F."/>
            <person name="Kristensen J.M."/>
            <person name="Kirkegaard R.H."/>
            <person name="Michaelsen T.Y."/>
            <person name="Andersen M.H."/>
            <person name="Karst S.M."/>
            <person name="Dueholm M.S."/>
            <person name="Nielsen P.H."/>
            <person name="Albertsen M."/>
        </authorList>
    </citation>
    <scope>NUCLEOTIDE SEQUENCE [LARGE SCALE GENOMIC DNA]</scope>
    <source>
        <strain evidence="3">OdNE_18-Q3-R46-58_MAXAC.008</strain>
    </source>
</reference>